<keyword evidence="3 4" id="KW-0067">ATP-binding</keyword>
<dbReference type="EC" id="6.3.3.2" evidence="5"/>
<keyword evidence="5" id="KW-0460">Magnesium</keyword>
<sequence length="183" mass="20108">MNKNDFRKAQIAQLNAHAAQTQAAGADLLRQLLTLPVWQHANTIATTVSSPIEVPTEPLIKAAKAAGKTVYLPKTMPKRQLAFLPDDGPRITSKFGIPEPAFDVTKQNQNVDLVIVPGVAFSLDCHYRLGFGAGYYDRFLAEYSGPTVSLVAPVQQFDTAQWPVEIFDWPVDTLITTDLKNSL</sequence>
<name>A0A0R2B1U2_9LACO</name>
<dbReference type="GO" id="GO:0005524">
    <property type="term" value="F:ATP binding"/>
    <property type="evidence" value="ECO:0007669"/>
    <property type="project" value="UniProtKB-KW"/>
</dbReference>
<dbReference type="NCBIfam" id="TIGR02727">
    <property type="entry name" value="MTHFS_bact"/>
    <property type="match status" value="1"/>
</dbReference>
<dbReference type="GO" id="GO:0030272">
    <property type="term" value="F:5-formyltetrahydrofolate cyclo-ligase activity"/>
    <property type="evidence" value="ECO:0007669"/>
    <property type="project" value="UniProtKB-EC"/>
</dbReference>
<comment type="caution">
    <text evidence="6">The sequence shown here is derived from an EMBL/GenBank/DDBJ whole genome shotgun (WGS) entry which is preliminary data.</text>
</comment>
<keyword evidence="6" id="KW-0436">Ligase</keyword>
<dbReference type="Gene3D" id="3.40.50.10420">
    <property type="entry name" value="NagB/RpiA/CoA transferase-like"/>
    <property type="match status" value="1"/>
</dbReference>
<comment type="cofactor">
    <cofactor evidence="5">
        <name>Mg(2+)</name>
        <dbReference type="ChEBI" id="CHEBI:18420"/>
    </cofactor>
</comment>
<feature type="binding site" evidence="4">
    <location>
        <begin position="128"/>
        <end position="136"/>
    </location>
    <ligand>
        <name>ATP</name>
        <dbReference type="ChEBI" id="CHEBI:30616"/>
    </ligand>
</feature>
<gene>
    <name evidence="6" type="ORF">FC34_GL000920</name>
</gene>
<evidence type="ECO:0000256" key="5">
    <source>
        <dbReference type="RuleBase" id="RU361279"/>
    </source>
</evidence>
<dbReference type="Pfam" id="PF01812">
    <property type="entry name" value="5-FTHF_cyc-lig"/>
    <property type="match status" value="1"/>
</dbReference>
<comment type="similarity">
    <text evidence="1 5">Belongs to the 5-formyltetrahydrofolate cyclo-ligase family.</text>
</comment>
<dbReference type="GO" id="GO:0046872">
    <property type="term" value="F:metal ion binding"/>
    <property type="evidence" value="ECO:0007669"/>
    <property type="project" value="UniProtKB-KW"/>
</dbReference>
<dbReference type="InterPro" id="IPR002698">
    <property type="entry name" value="FTHF_cligase"/>
</dbReference>
<dbReference type="GO" id="GO:0009396">
    <property type="term" value="P:folic acid-containing compound biosynthetic process"/>
    <property type="evidence" value="ECO:0007669"/>
    <property type="project" value="TreeGrafter"/>
</dbReference>
<keyword evidence="2 4" id="KW-0547">Nucleotide-binding</keyword>
<dbReference type="Proteomes" id="UP000051672">
    <property type="component" value="Unassembled WGS sequence"/>
</dbReference>
<feature type="binding site" evidence="4">
    <location>
        <position position="48"/>
    </location>
    <ligand>
        <name>substrate</name>
    </ligand>
</feature>
<organism evidence="6 7">
    <name type="scientific">Lacticaseibacillus brantae DSM 23927</name>
    <dbReference type="NCBI Taxonomy" id="1423727"/>
    <lineage>
        <taxon>Bacteria</taxon>
        <taxon>Bacillati</taxon>
        <taxon>Bacillota</taxon>
        <taxon>Bacilli</taxon>
        <taxon>Lactobacillales</taxon>
        <taxon>Lactobacillaceae</taxon>
        <taxon>Lacticaseibacillus</taxon>
    </lineage>
</organism>
<evidence type="ECO:0000256" key="2">
    <source>
        <dbReference type="ARBA" id="ARBA00022741"/>
    </source>
</evidence>
<dbReference type="RefSeq" id="WP_057894216.1">
    <property type="nucleotide sequence ID" value="NZ_AYZQ01000002.1"/>
</dbReference>
<dbReference type="InterPro" id="IPR037171">
    <property type="entry name" value="NagB/RpiA_transferase-like"/>
</dbReference>
<evidence type="ECO:0000256" key="1">
    <source>
        <dbReference type="ARBA" id="ARBA00010638"/>
    </source>
</evidence>
<dbReference type="SUPFAM" id="SSF100950">
    <property type="entry name" value="NagB/RpiA/CoA transferase-like"/>
    <property type="match status" value="1"/>
</dbReference>
<feature type="binding site" evidence="4">
    <location>
        <begin position="3"/>
        <end position="7"/>
    </location>
    <ligand>
        <name>ATP</name>
        <dbReference type="ChEBI" id="CHEBI:30616"/>
    </ligand>
</feature>
<feature type="binding site" evidence="4">
    <location>
        <position position="53"/>
    </location>
    <ligand>
        <name>substrate</name>
    </ligand>
</feature>
<dbReference type="PANTHER" id="PTHR23407:SF1">
    <property type="entry name" value="5-FORMYLTETRAHYDROFOLATE CYCLO-LIGASE"/>
    <property type="match status" value="1"/>
</dbReference>
<accession>A0A0R2B1U2</accession>
<dbReference type="EMBL" id="AYZQ01000002">
    <property type="protein sequence ID" value="KRM71940.1"/>
    <property type="molecule type" value="Genomic_DNA"/>
</dbReference>
<proteinExistence type="inferred from homology"/>
<dbReference type="InterPro" id="IPR024185">
    <property type="entry name" value="FTHF_cligase-like_sf"/>
</dbReference>
<comment type="catalytic activity">
    <reaction evidence="5">
        <text>(6S)-5-formyl-5,6,7,8-tetrahydrofolate + ATP = (6R)-5,10-methenyltetrahydrofolate + ADP + phosphate</text>
        <dbReference type="Rhea" id="RHEA:10488"/>
        <dbReference type="ChEBI" id="CHEBI:30616"/>
        <dbReference type="ChEBI" id="CHEBI:43474"/>
        <dbReference type="ChEBI" id="CHEBI:57455"/>
        <dbReference type="ChEBI" id="CHEBI:57457"/>
        <dbReference type="ChEBI" id="CHEBI:456216"/>
        <dbReference type="EC" id="6.3.3.2"/>
    </reaction>
</comment>
<evidence type="ECO:0000256" key="4">
    <source>
        <dbReference type="PIRSR" id="PIRSR006806-1"/>
    </source>
</evidence>
<keyword evidence="5" id="KW-0479">Metal-binding</keyword>
<dbReference type="AlphaFoldDB" id="A0A0R2B1U2"/>
<dbReference type="PATRIC" id="fig|1423727.3.peg.926"/>
<reference evidence="6 7" key="1">
    <citation type="journal article" date="2015" name="Genome Announc.">
        <title>Expanding the biotechnology potential of lactobacilli through comparative genomics of 213 strains and associated genera.</title>
        <authorList>
            <person name="Sun Z."/>
            <person name="Harris H.M."/>
            <person name="McCann A."/>
            <person name="Guo C."/>
            <person name="Argimon S."/>
            <person name="Zhang W."/>
            <person name="Yang X."/>
            <person name="Jeffery I.B."/>
            <person name="Cooney J.C."/>
            <person name="Kagawa T.F."/>
            <person name="Liu W."/>
            <person name="Song Y."/>
            <person name="Salvetti E."/>
            <person name="Wrobel A."/>
            <person name="Rasinkangas P."/>
            <person name="Parkhill J."/>
            <person name="Rea M.C."/>
            <person name="O'Sullivan O."/>
            <person name="Ritari J."/>
            <person name="Douillard F.P."/>
            <person name="Paul Ross R."/>
            <person name="Yang R."/>
            <person name="Briner A.E."/>
            <person name="Felis G.E."/>
            <person name="de Vos W.M."/>
            <person name="Barrangou R."/>
            <person name="Klaenhammer T.R."/>
            <person name="Caufield P.W."/>
            <person name="Cui Y."/>
            <person name="Zhang H."/>
            <person name="O'Toole P.W."/>
        </authorList>
    </citation>
    <scope>NUCLEOTIDE SEQUENCE [LARGE SCALE GENOMIC DNA]</scope>
    <source>
        <strain evidence="6 7">DSM 23927</strain>
    </source>
</reference>
<dbReference type="OrthoDB" id="9801938at2"/>
<dbReference type="PIRSF" id="PIRSF006806">
    <property type="entry name" value="FTHF_cligase"/>
    <property type="match status" value="1"/>
</dbReference>
<evidence type="ECO:0000313" key="6">
    <source>
        <dbReference type="EMBL" id="KRM71940.1"/>
    </source>
</evidence>
<dbReference type="STRING" id="1423727.FC34_GL000920"/>
<dbReference type="GO" id="GO:0035999">
    <property type="term" value="P:tetrahydrofolate interconversion"/>
    <property type="evidence" value="ECO:0007669"/>
    <property type="project" value="TreeGrafter"/>
</dbReference>
<evidence type="ECO:0000256" key="3">
    <source>
        <dbReference type="ARBA" id="ARBA00022840"/>
    </source>
</evidence>
<protein>
    <recommendedName>
        <fullName evidence="5">5-formyltetrahydrofolate cyclo-ligase</fullName>
        <ecNumber evidence="5">6.3.3.2</ecNumber>
    </recommendedName>
</protein>
<keyword evidence="7" id="KW-1185">Reference proteome</keyword>
<dbReference type="PANTHER" id="PTHR23407">
    <property type="entry name" value="ATPASE INHIBITOR/5-FORMYLTETRAHYDROFOLATE CYCLO-LIGASE"/>
    <property type="match status" value="1"/>
</dbReference>
<evidence type="ECO:0000313" key="7">
    <source>
        <dbReference type="Proteomes" id="UP000051672"/>
    </source>
</evidence>